<proteinExistence type="predicted"/>
<dbReference type="GO" id="GO:0000045">
    <property type="term" value="P:autophagosome assembly"/>
    <property type="evidence" value="ECO:0007669"/>
    <property type="project" value="TreeGrafter"/>
</dbReference>
<dbReference type="PANTHER" id="PTHR23333:SF20">
    <property type="entry name" value="NSFL1 COFACTOR P47"/>
    <property type="match status" value="1"/>
</dbReference>
<organism evidence="5 6">
    <name type="scientific">Agrocybe pediades</name>
    <dbReference type="NCBI Taxonomy" id="84607"/>
    <lineage>
        <taxon>Eukaryota</taxon>
        <taxon>Fungi</taxon>
        <taxon>Dikarya</taxon>
        <taxon>Basidiomycota</taxon>
        <taxon>Agaricomycotina</taxon>
        <taxon>Agaricomycetes</taxon>
        <taxon>Agaricomycetidae</taxon>
        <taxon>Agaricales</taxon>
        <taxon>Agaricineae</taxon>
        <taxon>Strophariaceae</taxon>
        <taxon>Agrocybe</taxon>
    </lineage>
</organism>
<dbReference type="SUPFAM" id="SSF102848">
    <property type="entry name" value="NSFL1 (p97 ATPase) cofactor p47, SEP domain"/>
    <property type="match status" value="1"/>
</dbReference>
<evidence type="ECO:0000256" key="1">
    <source>
        <dbReference type="ARBA" id="ARBA00022786"/>
    </source>
</evidence>
<dbReference type="GO" id="GO:0005829">
    <property type="term" value="C:cytosol"/>
    <property type="evidence" value="ECO:0007669"/>
    <property type="project" value="TreeGrafter"/>
</dbReference>
<dbReference type="GO" id="GO:0043130">
    <property type="term" value="F:ubiquitin binding"/>
    <property type="evidence" value="ECO:0007669"/>
    <property type="project" value="TreeGrafter"/>
</dbReference>
<evidence type="ECO:0000259" key="4">
    <source>
        <dbReference type="PROSITE" id="PS51399"/>
    </source>
</evidence>
<keyword evidence="6" id="KW-1185">Reference proteome</keyword>
<reference evidence="5 6" key="1">
    <citation type="submission" date="2019-12" db="EMBL/GenBank/DDBJ databases">
        <authorList>
            <person name="Floudas D."/>
            <person name="Bentzer J."/>
            <person name="Ahren D."/>
            <person name="Johansson T."/>
            <person name="Persson P."/>
            <person name="Tunlid A."/>
        </authorList>
    </citation>
    <scope>NUCLEOTIDE SEQUENCE [LARGE SCALE GENOMIC DNA]</scope>
    <source>
        <strain evidence="5 6">CBS 102.39</strain>
    </source>
</reference>
<gene>
    <name evidence="5" type="ORF">D9613_009186</name>
</gene>
<feature type="domain" description="SEP" evidence="4">
    <location>
        <begin position="234"/>
        <end position="299"/>
    </location>
</feature>
<dbReference type="FunFam" id="3.10.20.90:FF:000179">
    <property type="entry name" value="Plant UBX domain-containing protein 4"/>
    <property type="match status" value="1"/>
</dbReference>
<protein>
    <recommendedName>
        <fullName evidence="7">SEP-domain-containing protein</fullName>
    </recommendedName>
</protein>
<dbReference type="InterPro" id="IPR012989">
    <property type="entry name" value="SEP_domain"/>
</dbReference>
<dbReference type="FunFam" id="3.30.420.210:FF:000002">
    <property type="entry name" value="UBX domain-containing protein 1"/>
    <property type="match status" value="1"/>
</dbReference>
<dbReference type="GO" id="GO:0043161">
    <property type="term" value="P:proteasome-mediated ubiquitin-dependent protein catabolic process"/>
    <property type="evidence" value="ECO:0007669"/>
    <property type="project" value="TreeGrafter"/>
</dbReference>
<dbReference type="PROSITE" id="PS51399">
    <property type="entry name" value="SEP"/>
    <property type="match status" value="1"/>
</dbReference>
<dbReference type="InterPro" id="IPR036241">
    <property type="entry name" value="NSFL1C_SEP_dom_sf"/>
</dbReference>
<dbReference type="EMBL" id="JAACJL010000002">
    <property type="protein sequence ID" value="KAF4622531.1"/>
    <property type="molecule type" value="Genomic_DNA"/>
</dbReference>
<dbReference type="GO" id="GO:0031468">
    <property type="term" value="P:nuclear membrane reassembly"/>
    <property type="evidence" value="ECO:0007669"/>
    <property type="project" value="TreeGrafter"/>
</dbReference>
<feature type="compositionally biased region" description="Gly residues" evidence="2">
    <location>
        <begin position="104"/>
        <end position="116"/>
    </location>
</feature>
<dbReference type="GO" id="GO:0005634">
    <property type="term" value="C:nucleus"/>
    <property type="evidence" value="ECO:0007669"/>
    <property type="project" value="TreeGrafter"/>
</dbReference>
<dbReference type="Pfam" id="PF08059">
    <property type="entry name" value="SEP"/>
    <property type="match status" value="1"/>
</dbReference>
<evidence type="ECO:0008006" key="7">
    <source>
        <dbReference type="Google" id="ProtNLM"/>
    </source>
</evidence>
<comment type="caution">
    <text evidence="5">The sequence shown here is derived from an EMBL/GenBank/DDBJ whole genome shotgun (WGS) entry which is preliminary data.</text>
</comment>
<dbReference type="Gene3D" id="3.10.20.90">
    <property type="entry name" value="Phosphatidylinositol 3-kinase Catalytic Subunit, Chain A, domain 1"/>
    <property type="match status" value="1"/>
</dbReference>
<dbReference type="PROSITE" id="PS50033">
    <property type="entry name" value="UBX"/>
    <property type="match status" value="1"/>
</dbReference>
<keyword evidence="1" id="KW-0833">Ubl conjugation pathway</keyword>
<dbReference type="Gene3D" id="3.30.420.210">
    <property type="entry name" value="SEP domain"/>
    <property type="match status" value="1"/>
</dbReference>
<dbReference type="InterPro" id="IPR001012">
    <property type="entry name" value="UBX_dom"/>
</dbReference>
<dbReference type="SUPFAM" id="SSF54236">
    <property type="entry name" value="Ubiquitin-like"/>
    <property type="match status" value="1"/>
</dbReference>
<dbReference type="SMART" id="SM00166">
    <property type="entry name" value="UBX"/>
    <property type="match status" value="1"/>
</dbReference>
<evidence type="ECO:0000256" key="2">
    <source>
        <dbReference type="SAM" id="MobiDB-lite"/>
    </source>
</evidence>
<dbReference type="CDD" id="cd01770">
    <property type="entry name" value="UBX_UBXN2"/>
    <property type="match status" value="1"/>
</dbReference>
<accession>A0A8H4R4B3</accession>
<dbReference type="SMART" id="SM00553">
    <property type="entry name" value="SEP"/>
    <property type="match status" value="1"/>
</dbReference>
<sequence length="437" mass="46732">MEITLKTRGPLSRSNLIYKHVSLQAISEIRGRVRTTLRSLLATSTHFFTFQVRRKADKMSDNGGGRTLSGDPAEPLPSNWARPNSAPRVGRIGDWSGTSSSRGGSTGGGSTGGGSRFGTLSSLNSGGGGGGGRGPVPDDDDEDEDDEENKGPQSWFTGGERSGLSVQNPERQRQIPGGDMVRDLLRRAAEAGPAPEEPARRPGAFFGGGHTLGSEDVESSYIPDPTAEDEEEETAIRHLTIWRNGFQVEDGELMRFDDPAQAQILAEINAGQAPLSVLNVRQGQHVELRLTKRLDEDYVPPKGAKIFSGSGNRLGAVVPEVASGSHSAAMPGGFPSTSSPASPPAEKAQINTKFEVDQSQPTTSIQIRLADGTRIVARMNLTHTVGDIRNFINASRPENLTRPYTIGTTFPNRTLEDDTATIQAAGLVNSVIVQRWA</sequence>
<name>A0A8H4R4B3_9AGAR</name>
<dbReference type="AlphaFoldDB" id="A0A8H4R4B3"/>
<evidence type="ECO:0000259" key="3">
    <source>
        <dbReference type="PROSITE" id="PS50033"/>
    </source>
</evidence>
<feature type="compositionally biased region" description="Gly residues" evidence="2">
    <location>
        <begin position="125"/>
        <end position="134"/>
    </location>
</feature>
<feature type="region of interest" description="Disordered" evidence="2">
    <location>
        <begin position="190"/>
        <end position="229"/>
    </location>
</feature>
<evidence type="ECO:0000313" key="6">
    <source>
        <dbReference type="Proteomes" id="UP000521872"/>
    </source>
</evidence>
<feature type="domain" description="UBX" evidence="3">
    <location>
        <begin position="358"/>
        <end position="435"/>
    </location>
</feature>
<dbReference type="GO" id="GO:0007030">
    <property type="term" value="P:Golgi organization"/>
    <property type="evidence" value="ECO:0007669"/>
    <property type="project" value="TreeGrafter"/>
</dbReference>
<dbReference type="InterPro" id="IPR029071">
    <property type="entry name" value="Ubiquitin-like_domsf"/>
</dbReference>
<dbReference type="PANTHER" id="PTHR23333">
    <property type="entry name" value="UBX DOMAIN CONTAINING PROTEIN"/>
    <property type="match status" value="1"/>
</dbReference>
<feature type="region of interest" description="Disordered" evidence="2">
    <location>
        <begin position="56"/>
        <end position="178"/>
    </location>
</feature>
<dbReference type="Proteomes" id="UP000521872">
    <property type="component" value="Unassembled WGS sequence"/>
</dbReference>
<evidence type="ECO:0000313" key="5">
    <source>
        <dbReference type="EMBL" id="KAF4622531.1"/>
    </source>
</evidence>
<dbReference type="Pfam" id="PF00789">
    <property type="entry name" value="UBX"/>
    <property type="match status" value="1"/>
</dbReference>
<dbReference type="GO" id="GO:0061025">
    <property type="term" value="P:membrane fusion"/>
    <property type="evidence" value="ECO:0007669"/>
    <property type="project" value="TreeGrafter"/>
</dbReference>
<feature type="compositionally biased region" description="Acidic residues" evidence="2">
    <location>
        <begin position="137"/>
        <end position="148"/>
    </location>
</feature>